<gene>
    <name evidence="10" type="ORF">HMPREF1872_00957</name>
</gene>
<dbReference type="GO" id="GO:0016020">
    <property type="term" value="C:membrane"/>
    <property type="evidence" value="ECO:0007669"/>
    <property type="project" value="UniProtKB-SubCell"/>
</dbReference>
<keyword evidence="11" id="KW-1185">Reference proteome</keyword>
<name>A0A133YAJ3_9FIRM</name>
<evidence type="ECO:0000256" key="3">
    <source>
        <dbReference type="ARBA" id="ARBA00022729"/>
    </source>
</evidence>
<dbReference type="PATRIC" id="fig|1497955.3.peg.929"/>
<feature type="compositionally biased region" description="Polar residues" evidence="8">
    <location>
        <begin position="29"/>
        <end position="50"/>
    </location>
</feature>
<keyword evidence="3 9" id="KW-0732">Signal</keyword>
<dbReference type="SUPFAM" id="SSF53850">
    <property type="entry name" value="Periplasmic binding protein-like II"/>
    <property type="match status" value="1"/>
</dbReference>
<comment type="subcellular location">
    <subcellularLocation>
        <location evidence="1">Membrane</location>
        <topology evidence="1">Lipid-anchor</topology>
    </subcellularLocation>
</comment>
<dbReference type="PANTHER" id="PTHR30429:SF0">
    <property type="entry name" value="METHIONINE-BINDING LIPOPROTEIN METQ"/>
    <property type="match status" value="1"/>
</dbReference>
<keyword evidence="5" id="KW-0564">Palmitate</keyword>
<evidence type="ECO:0000256" key="5">
    <source>
        <dbReference type="ARBA" id="ARBA00023139"/>
    </source>
</evidence>
<dbReference type="AlphaFoldDB" id="A0A133YAJ3"/>
<proteinExistence type="inferred from homology"/>
<dbReference type="EMBL" id="LSCV01000031">
    <property type="protein sequence ID" value="KXB40147.1"/>
    <property type="molecule type" value="Genomic_DNA"/>
</dbReference>
<evidence type="ECO:0000256" key="2">
    <source>
        <dbReference type="ARBA" id="ARBA00008973"/>
    </source>
</evidence>
<feature type="lipid moiety-binding region" description="S-diacylglycerol cysteine" evidence="7">
    <location>
        <position position="23"/>
    </location>
</feature>
<evidence type="ECO:0000256" key="1">
    <source>
        <dbReference type="ARBA" id="ARBA00004635"/>
    </source>
</evidence>
<evidence type="ECO:0000256" key="6">
    <source>
        <dbReference type="ARBA" id="ARBA00023288"/>
    </source>
</evidence>
<evidence type="ECO:0000256" key="7">
    <source>
        <dbReference type="PIRSR" id="PIRSR002854-1"/>
    </source>
</evidence>
<evidence type="ECO:0000256" key="9">
    <source>
        <dbReference type="SAM" id="SignalP"/>
    </source>
</evidence>
<reference evidence="11" key="1">
    <citation type="submission" date="2016-01" db="EMBL/GenBank/DDBJ databases">
        <authorList>
            <person name="Mitreva M."/>
            <person name="Pepin K.H."/>
            <person name="Mihindukulasuriya K.A."/>
            <person name="Fulton R."/>
            <person name="Fronick C."/>
            <person name="O'Laughlin M."/>
            <person name="Miner T."/>
            <person name="Herter B."/>
            <person name="Rosa B.A."/>
            <person name="Cordes M."/>
            <person name="Tomlinson C."/>
            <person name="Wollam A."/>
            <person name="Palsikar V.B."/>
            <person name="Mardis E.R."/>
            <person name="Wilson R.K."/>
        </authorList>
    </citation>
    <scope>NUCLEOTIDE SEQUENCE [LARGE SCALE GENOMIC DNA]</scope>
    <source>
        <strain evidence="11">KA00274</strain>
    </source>
</reference>
<evidence type="ECO:0000313" key="10">
    <source>
        <dbReference type="EMBL" id="KXB40147.1"/>
    </source>
</evidence>
<sequence>MMKSKQLLTNVLALSLGLGLVACKSIPNEQTKNTTEPKSTSSETQKSPTETAEESKTEGKTVTLRIAASATPHAEILEYAQALLDLRSDAKYKLDIKVFDDYVLPNQVTEEGSVDVNYFQHQPYMDDFNQKNGTHLVSVKKIHYEPFGLFAGRKKSLDELKEGDSIAIPNDGTNEGRALRLLESAGLIKLKATDDFNLTKLDIVENPKNLKIEELEAAQISRALSDVDYGVINGNYALQAKLNVAKDALIKEGSEKSINTFANIIAVKKGNEDLPGVKQLVEVLGSAEMQKFVADKYKGSVVMLENK</sequence>
<dbReference type="PROSITE" id="PS51257">
    <property type="entry name" value="PROKAR_LIPOPROTEIN"/>
    <property type="match status" value="1"/>
</dbReference>
<evidence type="ECO:0000256" key="8">
    <source>
        <dbReference type="SAM" id="MobiDB-lite"/>
    </source>
</evidence>
<protein>
    <submittedName>
        <fullName evidence="10">NLPA lipoprotein</fullName>
    </submittedName>
</protein>
<dbReference type="Pfam" id="PF03180">
    <property type="entry name" value="Lipoprotein_9"/>
    <property type="match status" value="1"/>
</dbReference>
<dbReference type="InterPro" id="IPR004872">
    <property type="entry name" value="Lipoprotein_NlpA"/>
</dbReference>
<organism evidence="10 11">
    <name type="scientific">Amygdalobacter nucleatus</name>
    <dbReference type="NCBI Taxonomy" id="3029274"/>
    <lineage>
        <taxon>Bacteria</taxon>
        <taxon>Bacillati</taxon>
        <taxon>Bacillota</taxon>
        <taxon>Clostridia</taxon>
        <taxon>Eubacteriales</taxon>
        <taxon>Oscillospiraceae</taxon>
        <taxon>Amygdalobacter</taxon>
    </lineage>
</organism>
<dbReference type="PIRSF" id="PIRSF002854">
    <property type="entry name" value="MetQ"/>
    <property type="match status" value="1"/>
</dbReference>
<dbReference type="Gene3D" id="3.40.190.10">
    <property type="entry name" value="Periplasmic binding protein-like II"/>
    <property type="match status" value="2"/>
</dbReference>
<keyword evidence="4" id="KW-0472">Membrane</keyword>
<dbReference type="PANTHER" id="PTHR30429">
    <property type="entry name" value="D-METHIONINE-BINDING LIPOPROTEIN METQ"/>
    <property type="match status" value="1"/>
</dbReference>
<dbReference type="CDD" id="cd13597">
    <property type="entry name" value="PBP2_lipoprotein_Tp32"/>
    <property type="match status" value="1"/>
</dbReference>
<feature type="signal peptide" evidence="9">
    <location>
        <begin position="1"/>
        <end position="24"/>
    </location>
</feature>
<comment type="similarity">
    <text evidence="2">Belongs to the NlpA lipoprotein family.</text>
</comment>
<dbReference type="Proteomes" id="UP000070080">
    <property type="component" value="Unassembled WGS sequence"/>
</dbReference>
<accession>A0A133YAJ3</accession>
<evidence type="ECO:0000313" key="11">
    <source>
        <dbReference type="Proteomes" id="UP000070080"/>
    </source>
</evidence>
<feature type="chain" id="PRO_5038476852" evidence="9">
    <location>
        <begin position="25"/>
        <end position="307"/>
    </location>
</feature>
<feature type="region of interest" description="Disordered" evidence="8">
    <location>
        <begin position="29"/>
        <end position="60"/>
    </location>
</feature>
<evidence type="ECO:0000256" key="4">
    <source>
        <dbReference type="ARBA" id="ARBA00023136"/>
    </source>
</evidence>
<keyword evidence="6 10" id="KW-0449">Lipoprotein</keyword>
<dbReference type="STRING" id="1497955.HMPREF1872_00957"/>
<comment type="caution">
    <text evidence="10">The sequence shown here is derived from an EMBL/GenBank/DDBJ whole genome shotgun (WGS) entry which is preliminary data.</text>
</comment>
<dbReference type="RefSeq" id="WP_066714331.1">
    <property type="nucleotide sequence ID" value="NZ_JARFNM010000001.1"/>
</dbReference>